<protein>
    <submittedName>
        <fullName evidence="1">Uncharacterized protein</fullName>
    </submittedName>
</protein>
<gene>
    <name evidence="1" type="ORF">ERS852450_00189</name>
</gene>
<dbReference type="AlphaFoldDB" id="A0A173XSW5"/>
<name>A0A173XSW5_9FIRM</name>
<sequence>MRKYLEKRENGAYYIAEGYNEKQMVAAGFNNVTAGISAGRKMIRAMGDKFSEAVYGVKWVNGYAVYAACEKQEVKKLESYIVVNSVGELIGKGGGLWSKHTPHKLEKIIG</sequence>
<dbReference type="Proteomes" id="UP000095679">
    <property type="component" value="Unassembled WGS sequence"/>
</dbReference>
<dbReference type="RefSeq" id="WP_055297873.1">
    <property type="nucleotide sequence ID" value="NZ_BLYK01000002.1"/>
</dbReference>
<accession>A0A173XSW5</accession>
<reference evidence="1 2" key="1">
    <citation type="submission" date="2015-09" db="EMBL/GenBank/DDBJ databases">
        <authorList>
            <consortium name="Pathogen Informatics"/>
        </authorList>
    </citation>
    <scope>NUCLEOTIDE SEQUENCE [LARGE SCALE GENOMIC DNA]</scope>
    <source>
        <strain evidence="1 2">2789STDY5834835</strain>
    </source>
</reference>
<proteinExistence type="predicted"/>
<organism evidence="1 2">
    <name type="scientific">Anaerobutyricum hallii</name>
    <dbReference type="NCBI Taxonomy" id="39488"/>
    <lineage>
        <taxon>Bacteria</taxon>
        <taxon>Bacillati</taxon>
        <taxon>Bacillota</taxon>
        <taxon>Clostridia</taxon>
        <taxon>Lachnospirales</taxon>
        <taxon>Lachnospiraceae</taxon>
        <taxon>Anaerobutyricum</taxon>
    </lineage>
</organism>
<evidence type="ECO:0000313" key="2">
    <source>
        <dbReference type="Proteomes" id="UP000095679"/>
    </source>
</evidence>
<dbReference type="EMBL" id="CYZL01000001">
    <property type="protein sequence ID" value="CUN53645.1"/>
    <property type="molecule type" value="Genomic_DNA"/>
</dbReference>
<evidence type="ECO:0000313" key="1">
    <source>
        <dbReference type="EMBL" id="CUN53645.1"/>
    </source>
</evidence>